<evidence type="ECO:0000313" key="2">
    <source>
        <dbReference type="Proteomes" id="UP000838756"/>
    </source>
</evidence>
<organism evidence="1 2">
    <name type="scientific">Pararge aegeria aegeria</name>
    <dbReference type="NCBI Taxonomy" id="348720"/>
    <lineage>
        <taxon>Eukaryota</taxon>
        <taxon>Metazoa</taxon>
        <taxon>Ecdysozoa</taxon>
        <taxon>Arthropoda</taxon>
        <taxon>Hexapoda</taxon>
        <taxon>Insecta</taxon>
        <taxon>Pterygota</taxon>
        <taxon>Neoptera</taxon>
        <taxon>Endopterygota</taxon>
        <taxon>Lepidoptera</taxon>
        <taxon>Glossata</taxon>
        <taxon>Ditrysia</taxon>
        <taxon>Papilionoidea</taxon>
        <taxon>Nymphalidae</taxon>
        <taxon>Satyrinae</taxon>
        <taxon>Satyrini</taxon>
        <taxon>Parargina</taxon>
        <taxon>Pararge</taxon>
    </lineage>
</organism>
<sequence length="94" mass="10647">MFVCPSGITPEQLNEFSAQFIRKVHVEGLMFGNLTRERALSVADTIENKLPKDATPLLAQQLLLYREVEIEKGECEDTNLCPVYDVTLGSEREF</sequence>
<accession>A0A8S4R0S9</accession>
<dbReference type="InterPro" id="IPR011249">
    <property type="entry name" value="Metalloenz_LuxS/M16"/>
</dbReference>
<dbReference type="Proteomes" id="UP000838756">
    <property type="component" value="Unassembled WGS sequence"/>
</dbReference>
<dbReference type="Gene3D" id="3.30.830.10">
    <property type="entry name" value="Metalloenzyme, LuxS/M16 peptidase-like"/>
    <property type="match status" value="1"/>
</dbReference>
<reference evidence="1" key="1">
    <citation type="submission" date="2022-03" db="EMBL/GenBank/DDBJ databases">
        <authorList>
            <person name="Lindestad O."/>
        </authorList>
    </citation>
    <scope>NUCLEOTIDE SEQUENCE</scope>
</reference>
<dbReference type="AlphaFoldDB" id="A0A8S4R0S9"/>
<comment type="caution">
    <text evidence="1">The sequence shown here is derived from an EMBL/GenBank/DDBJ whole genome shotgun (WGS) entry which is preliminary data.</text>
</comment>
<dbReference type="EMBL" id="CAKXAJ010024558">
    <property type="protein sequence ID" value="CAH2228972.1"/>
    <property type="molecule type" value="Genomic_DNA"/>
</dbReference>
<dbReference type="OrthoDB" id="952271at2759"/>
<dbReference type="SUPFAM" id="SSF63411">
    <property type="entry name" value="LuxS/MPP-like metallohydrolase"/>
    <property type="match status" value="1"/>
</dbReference>
<evidence type="ECO:0000313" key="1">
    <source>
        <dbReference type="EMBL" id="CAH2228972.1"/>
    </source>
</evidence>
<protein>
    <submittedName>
        <fullName evidence="1">Jg26621 protein</fullName>
    </submittedName>
</protein>
<proteinExistence type="predicted"/>
<name>A0A8S4R0S9_9NEOP</name>
<keyword evidence="2" id="KW-1185">Reference proteome</keyword>
<gene>
    <name evidence="1" type="primary">jg26621</name>
    <name evidence="1" type="ORF">PAEG_LOCUS8472</name>
</gene>
<dbReference type="GO" id="GO:0046872">
    <property type="term" value="F:metal ion binding"/>
    <property type="evidence" value="ECO:0007669"/>
    <property type="project" value="InterPro"/>
</dbReference>